<evidence type="ECO:0000313" key="2">
    <source>
        <dbReference type="EMBL" id="KYQ56955.1"/>
    </source>
</evidence>
<organism evidence="2 3">
    <name type="scientific">Mycetomoellerius zeteki</name>
    <dbReference type="NCBI Taxonomy" id="64791"/>
    <lineage>
        <taxon>Eukaryota</taxon>
        <taxon>Metazoa</taxon>
        <taxon>Ecdysozoa</taxon>
        <taxon>Arthropoda</taxon>
        <taxon>Hexapoda</taxon>
        <taxon>Insecta</taxon>
        <taxon>Pterygota</taxon>
        <taxon>Neoptera</taxon>
        <taxon>Endopterygota</taxon>
        <taxon>Hymenoptera</taxon>
        <taxon>Apocrita</taxon>
        <taxon>Aculeata</taxon>
        <taxon>Formicoidea</taxon>
        <taxon>Formicidae</taxon>
        <taxon>Myrmicinae</taxon>
        <taxon>Mycetomoellerius</taxon>
    </lineage>
</organism>
<keyword evidence="3" id="KW-1185">Reference proteome</keyword>
<reference evidence="2 3" key="1">
    <citation type="submission" date="2015-09" db="EMBL/GenBank/DDBJ databases">
        <title>Trachymyrmex zeteki WGS genome.</title>
        <authorList>
            <person name="Nygaard S."/>
            <person name="Hu H."/>
            <person name="Boomsma J."/>
            <person name="Zhang G."/>
        </authorList>
    </citation>
    <scope>NUCLEOTIDE SEQUENCE [LARGE SCALE GENOMIC DNA]</scope>
    <source>
        <strain evidence="2">Tzet28-1</strain>
        <tissue evidence="2">Whole body</tissue>
    </source>
</reference>
<sequence>MVPVPLFRLRSRIADRCTSSSTPCAGERARLVTYLMLRFTPGYFPPTITSAALWICRCDNKASGCSGRRVREQKEEQEDEQEETAEAPLPPPPPTSVLFRCYRLSCSSCQVPDTGCWLLVRHTGRAAINW</sequence>
<name>A0A151X993_9HYME</name>
<dbReference type="EMBL" id="KQ982383">
    <property type="protein sequence ID" value="KYQ56955.1"/>
    <property type="molecule type" value="Genomic_DNA"/>
</dbReference>
<gene>
    <name evidence="2" type="ORF">ALC60_04159</name>
</gene>
<dbReference type="Proteomes" id="UP000075809">
    <property type="component" value="Unassembled WGS sequence"/>
</dbReference>
<evidence type="ECO:0000313" key="3">
    <source>
        <dbReference type="Proteomes" id="UP000075809"/>
    </source>
</evidence>
<feature type="region of interest" description="Disordered" evidence="1">
    <location>
        <begin position="62"/>
        <end position="94"/>
    </location>
</feature>
<proteinExistence type="predicted"/>
<protein>
    <submittedName>
        <fullName evidence="2">Uncharacterized protein</fullName>
    </submittedName>
</protein>
<evidence type="ECO:0000256" key="1">
    <source>
        <dbReference type="SAM" id="MobiDB-lite"/>
    </source>
</evidence>
<dbReference type="AlphaFoldDB" id="A0A151X993"/>
<feature type="compositionally biased region" description="Acidic residues" evidence="1">
    <location>
        <begin position="75"/>
        <end position="85"/>
    </location>
</feature>
<accession>A0A151X993</accession>